<dbReference type="InterPro" id="IPR000626">
    <property type="entry name" value="Ubiquitin-like_dom"/>
</dbReference>
<dbReference type="SUPFAM" id="SSF54236">
    <property type="entry name" value="Ubiquitin-like"/>
    <property type="match status" value="3"/>
</dbReference>
<dbReference type="PROSITE" id="PS50053">
    <property type="entry name" value="UBIQUITIN_2"/>
    <property type="match status" value="3"/>
</dbReference>
<proteinExistence type="predicted"/>
<dbReference type="EMBL" id="JBICCN010000429">
    <property type="protein sequence ID" value="KAL3069398.1"/>
    <property type="molecule type" value="Genomic_DNA"/>
</dbReference>
<evidence type="ECO:0000259" key="1">
    <source>
        <dbReference type="PROSITE" id="PS50053"/>
    </source>
</evidence>
<comment type="caution">
    <text evidence="2">The sequence shown here is derived from an EMBL/GenBank/DDBJ whole genome shotgun (WGS) entry which is preliminary data.</text>
</comment>
<evidence type="ECO:0000313" key="3">
    <source>
        <dbReference type="Proteomes" id="UP001620645"/>
    </source>
</evidence>
<dbReference type="InterPro" id="IPR029071">
    <property type="entry name" value="Ubiquitin-like_domsf"/>
</dbReference>
<dbReference type="Proteomes" id="UP001620645">
    <property type="component" value="Unassembled WGS sequence"/>
</dbReference>
<protein>
    <recommendedName>
        <fullName evidence="1">Ubiquitin-like domain-containing protein</fullName>
    </recommendedName>
</protein>
<reference evidence="2 3" key="1">
    <citation type="submission" date="2024-10" db="EMBL/GenBank/DDBJ databases">
        <authorList>
            <person name="Kim D."/>
        </authorList>
    </citation>
    <scope>NUCLEOTIDE SEQUENCE [LARGE SCALE GENOMIC DNA]</scope>
    <source>
        <strain evidence="2">Taebaek</strain>
    </source>
</reference>
<gene>
    <name evidence="2" type="ORF">niasHS_018123</name>
</gene>
<sequence length="304" mass="34768">MKQFCLSLFPVGISAGLITMLLLLMIIMPSSINGIEIKVTANEHIFKKGLTKQTPSSTIVEVNGSDKVEDLKKKIMETMEKKTKTKYGSDFKRLTLQYGENDDYEILNDEKRIDHYPIENGDTVRLSIGEFQIFVQYKIGNEVKTYNVWVKSEETVAILKKKIQNESRFEPDDQILSCNSANDQEMEDEKTLTDCGIGNGTTIFMSIGFQIFVKFNKDKKERRYTVWVYGTDTVGTLKKKIMAKMYNEFKIAFYCIGLSYSPTDKANDRLNDHSKTMKQYGINEGKVIYILSAYKRADGMTPKG</sequence>
<dbReference type="Gene3D" id="3.10.20.90">
    <property type="entry name" value="Phosphatidylinositol 3-kinase Catalytic Subunit, Chain A, domain 1"/>
    <property type="match status" value="3"/>
</dbReference>
<feature type="domain" description="Ubiquitin-like" evidence="1">
    <location>
        <begin position="35"/>
        <end position="126"/>
    </location>
</feature>
<organism evidence="2 3">
    <name type="scientific">Heterodera schachtii</name>
    <name type="common">Sugarbeet cyst nematode worm</name>
    <name type="synonym">Tylenchus schachtii</name>
    <dbReference type="NCBI Taxonomy" id="97005"/>
    <lineage>
        <taxon>Eukaryota</taxon>
        <taxon>Metazoa</taxon>
        <taxon>Ecdysozoa</taxon>
        <taxon>Nematoda</taxon>
        <taxon>Chromadorea</taxon>
        <taxon>Rhabditida</taxon>
        <taxon>Tylenchina</taxon>
        <taxon>Tylenchomorpha</taxon>
        <taxon>Tylenchoidea</taxon>
        <taxon>Heteroderidae</taxon>
        <taxon>Heteroderinae</taxon>
        <taxon>Heterodera</taxon>
    </lineage>
</organism>
<name>A0ABD2HZV5_HETSC</name>
<dbReference type="Pfam" id="PF00240">
    <property type="entry name" value="ubiquitin"/>
    <property type="match status" value="1"/>
</dbReference>
<keyword evidence="3" id="KW-1185">Reference proteome</keyword>
<feature type="domain" description="Ubiquitin-like" evidence="1">
    <location>
        <begin position="131"/>
        <end position="205"/>
    </location>
</feature>
<dbReference type="PANTHER" id="PTHR10621">
    <property type="entry name" value="UV EXCISION REPAIR PROTEIN RAD23"/>
    <property type="match status" value="1"/>
</dbReference>
<feature type="domain" description="Ubiquitin-like" evidence="1">
    <location>
        <begin position="209"/>
        <end position="291"/>
    </location>
</feature>
<evidence type="ECO:0000313" key="2">
    <source>
        <dbReference type="EMBL" id="KAL3069398.1"/>
    </source>
</evidence>
<dbReference type="SMART" id="SM00213">
    <property type="entry name" value="UBQ"/>
    <property type="match status" value="2"/>
</dbReference>
<dbReference type="CDD" id="cd17039">
    <property type="entry name" value="Ubl_ubiquitin_like"/>
    <property type="match status" value="2"/>
</dbReference>
<dbReference type="AlphaFoldDB" id="A0ABD2HZV5"/>
<dbReference type="PANTHER" id="PTHR10621:SF61">
    <property type="entry name" value="UBIQUITIN FAMILY PROTEIN"/>
    <property type="match status" value="1"/>
</dbReference>
<accession>A0ABD2HZV5</accession>